<evidence type="ECO:0000313" key="2">
    <source>
        <dbReference type="EMBL" id="SIM56495.1"/>
    </source>
</evidence>
<dbReference type="PANTHER" id="PTHR43539">
    <property type="entry name" value="FLAVIN-BINDING MONOOXYGENASE-LIKE PROTEIN (AFU_ORTHOLOGUE AFUA_4G09220)"/>
    <property type="match status" value="1"/>
</dbReference>
<proteinExistence type="predicted"/>
<keyword evidence="1" id="KW-0560">Oxidoreductase</keyword>
<evidence type="ECO:0000256" key="1">
    <source>
        <dbReference type="ARBA" id="ARBA00023002"/>
    </source>
</evidence>
<dbReference type="STRING" id="709881.SAMN04489832_0657"/>
<dbReference type="SUPFAM" id="SSF51905">
    <property type="entry name" value="FAD/NAD(P)-binding domain"/>
    <property type="match status" value="1"/>
</dbReference>
<dbReference type="NCBIfam" id="NF040505">
    <property type="entry name" value="ArsO_flavin_mono"/>
    <property type="match status" value="1"/>
</dbReference>
<dbReference type="OrthoDB" id="178899at2"/>
<keyword evidence="3" id="KW-1185">Reference proteome</keyword>
<evidence type="ECO:0000313" key="3">
    <source>
        <dbReference type="Proteomes" id="UP000185124"/>
    </source>
</evidence>
<dbReference type="PRINTS" id="PR00368">
    <property type="entry name" value="FADPNR"/>
</dbReference>
<dbReference type="GO" id="GO:0004497">
    <property type="term" value="F:monooxygenase activity"/>
    <property type="evidence" value="ECO:0007669"/>
    <property type="project" value="TreeGrafter"/>
</dbReference>
<dbReference type="Gene3D" id="3.50.50.60">
    <property type="entry name" value="FAD/NAD(P)-binding domain"/>
    <property type="match status" value="1"/>
</dbReference>
<dbReference type="EMBL" id="FSQT01000001">
    <property type="protein sequence ID" value="SIM56495.1"/>
    <property type="molecule type" value="Genomic_DNA"/>
</dbReference>
<dbReference type="AlphaFoldDB" id="A0A1N5U866"/>
<reference evidence="3" key="1">
    <citation type="submission" date="2016-12" db="EMBL/GenBank/DDBJ databases">
        <authorList>
            <person name="Varghese N."/>
            <person name="Submissions S."/>
        </authorList>
    </citation>
    <scope>NUCLEOTIDE SEQUENCE [LARGE SCALE GENOMIC DNA]</scope>
    <source>
        <strain evidence="3">DSM 45599</strain>
    </source>
</reference>
<name>A0A1N5U866_9ACTN</name>
<dbReference type="Pfam" id="PF13738">
    <property type="entry name" value="Pyr_redox_3"/>
    <property type="match status" value="1"/>
</dbReference>
<accession>A0A1N5U866</accession>
<dbReference type="PANTHER" id="PTHR43539:SF78">
    <property type="entry name" value="FLAVIN-CONTAINING MONOOXYGENASE"/>
    <property type="match status" value="1"/>
</dbReference>
<organism evidence="2 3">
    <name type="scientific">Micromonospora cremea</name>
    <dbReference type="NCBI Taxonomy" id="709881"/>
    <lineage>
        <taxon>Bacteria</taxon>
        <taxon>Bacillati</taxon>
        <taxon>Actinomycetota</taxon>
        <taxon>Actinomycetes</taxon>
        <taxon>Micromonosporales</taxon>
        <taxon>Micromonosporaceae</taxon>
        <taxon>Micromonospora</taxon>
    </lineage>
</organism>
<dbReference type="InterPro" id="IPR050982">
    <property type="entry name" value="Auxin_biosynth/cation_transpt"/>
</dbReference>
<dbReference type="GO" id="GO:0050660">
    <property type="term" value="F:flavin adenine dinucleotide binding"/>
    <property type="evidence" value="ECO:0007669"/>
    <property type="project" value="TreeGrafter"/>
</dbReference>
<gene>
    <name evidence="2" type="ORF">SAMN04489832_0657</name>
</gene>
<dbReference type="InterPro" id="IPR036188">
    <property type="entry name" value="FAD/NAD-bd_sf"/>
</dbReference>
<sequence>MMIGGHKEVPRTPESCDVVVIGGGQAGLAAGYYLRRAGLDYVILDAQSRPGGAWGHGWNSLRLFSPAEYSPLPGWGMPRQEGEGFPTSDHVVDYLRAYEQRYDLPLRRPVRVQAVRPAGERLAVQTTASSWLARYVISATGTWECPYLPDIPERHDFAGRQLHTVDYTSPEEFRGQRAVIVDGGNSAAQILAEVSRVADTTWVTLRPPRLMPDDVDGRVLFGVATRHAAQDGVAGGGVAGLGDIVMVPSVRDARDRDVLHAQPMFQRLTTHGIAWPDGTEQPCDAVVWCTGFRPNLTHLEPLGLPRHDGVVATAGTRSVDEPRLYLLGYGDWTGPASATLVGAGRTAKATVADIATRISAQATP</sequence>
<protein>
    <submittedName>
        <fullName evidence="2">Pyridine nucleotide-disulphide oxidoreductase</fullName>
    </submittedName>
</protein>
<dbReference type="Proteomes" id="UP000185124">
    <property type="component" value="Unassembled WGS sequence"/>
</dbReference>
<dbReference type="RefSeq" id="WP_074308599.1">
    <property type="nucleotide sequence ID" value="NZ_FSQT01000001.1"/>
</dbReference>
<dbReference type="PRINTS" id="PR00469">
    <property type="entry name" value="PNDRDTASEII"/>
</dbReference>